<accession>A0ABR4ABU9</accession>
<gene>
    <name evidence="2" type="ORF">N7G274_004825</name>
</gene>
<dbReference type="Gene3D" id="3.40.50.300">
    <property type="entry name" value="P-loop containing nucleotide triphosphate hydrolases"/>
    <property type="match status" value="1"/>
</dbReference>
<evidence type="ECO:0000313" key="2">
    <source>
        <dbReference type="EMBL" id="KAL2042336.1"/>
    </source>
</evidence>
<keyword evidence="1" id="KW-0812">Transmembrane</keyword>
<feature type="transmembrane region" description="Helical" evidence="1">
    <location>
        <begin position="289"/>
        <end position="311"/>
    </location>
</feature>
<protein>
    <recommendedName>
        <fullName evidence="4">P-loop containing nucleoside triphosphate hydrolase protein</fullName>
    </recommendedName>
</protein>
<dbReference type="InterPro" id="IPR027417">
    <property type="entry name" value="P-loop_NTPase"/>
</dbReference>
<dbReference type="PANTHER" id="PTHR36978:SF4">
    <property type="entry name" value="P-LOOP CONTAINING NUCLEOSIDE TRIPHOSPHATE HYDROLASE PROTEIN"/>
    <property type="match status" value="1"/>
</dbReference>
<keyword evidence="1" id="KW-0472">Membrane</keyword>
<sequence length="315" mass="35883">MYALYTVTSSIQFRLSLYGRCIQIRFQKSYHIQIPCSTTRFNMTKSISNTEGGTRTVPMQVLALGMGRTGTVSMQAALETLGCTPCYHGYTALYNISDCPVWYRAFEAKYHSNGPPFTRSDWDNLLGKYGAVTDVPAICFADELIAAYPEAKVVLVERDIESWYRSFQEVIDNYSTRTTSILAILDPQLMRPSSRLFAYVFQDRKGFFRAGNNQELRDNARSVYKEHYAHVRAITPKERLLDFQLKGGWGPLCEFLGKEIPEVPFPKLHEQGALKEAIRRMQIRGVMNVARNLMVCMLSFVVAWFAIASAWRRGG</sequence>
<keyword evidence="1" id="KW-1133">Transmembrane helix</keyword>
<evidence type="ECO:0000256" key="1">
    <source>
        <dbReference type="SAM" id="Phobius"/>
    </source>
</evidence>
<dbReference type="EMBL" id="JBEFKJ010000014">
    <property type="protein sequence ID" value="KAL2042336.1"/>
    <property type="molecule type" value="Genomic_DNA"/>
</dbReference>
<keyword evidence="3" id="KW-1185">Reference proteome</keyword>
<dbReference type="InterPro" id="IPR040632">
    <property type="entry name" value="Sulfotransfer_4"/>
</dbReference>
<dbReference type="Proteomes" id="UP001590950">
    <property type="component" value="Unassembled WGS sequence"/>
</dbReference>
<evidence type="ECO:0000313" key="3">
    <source>
        <dbReference type="Proteomes" id="UP001590950"/>
    </source>
</evidence>
<dbReference type="SUPFAM" id="SSF52540">
    <property type="entry name" value="P-loop containing nucleoside triphosphate hydrolases"/>
    <property type="match status" value="1"/>
</dbReference>
<evidence type="ECO:0008006" key="4">
    <source>
        <dbReference type="Google" id="ProtNLM"/>
    </source>
</evidence>
<dbReference type="Pfam" id="PF17784">
    <property type="entry name" value="Sulfotransfer_4"/>
    <property type="match status" value="1"/>
</dbReference>
<reference evidence="2 3" key="1">
    <citation type="submission" date="2024-09" db="EMBL/GenBank/DDBJ databases">
        <title>Rethinking Asexuality: The Enigmatic Case of Functional Sexual Genes in Lepraria (Stereocaulaceae).</title>
        <authorList>
            <person name="Doellman M."/>
            <person name="Sun Y."/>
            <person name="Barcenas-Pena A."/>
            <person name="Lumbsch H.T."/>
            <person name="Grewe F."/>
        </authorList>
    </citation>
    <scope>NUCLEOTIDE SEQUENCE [LARGE SCALE GENOMIC DNA]</scope>
    <source>
        <strain evidence="2 3">Mercado 3170</strain>
    </source>
</reference>
<name>A0ABR4ABU9_9LECA</name>
<comment type="caution">
    <text evidence="2">The sequence shown here is derived from an EMBL/GenBank/DDBJ whole genome shotgun (WGS) entry which is preliminary data.</text>
</comment>
<organism evidence="2 3">
    <name type="scientific">Stereocaulon virgatum</name>
    <dbReference type="NCBI Taxonomy" id="373712"/>
    <lineage>
        <taxon>Eukaryota</taxon>
        <taxon>Fungi</taxon>
        <taxon>Dikarya</taxon>
        <taxon>Ascomycota</taxon>
        <taxon>Pezizomycotina</taxon>
        <taxon>Lecanoromycetes</taxon>
        <taxon>OSLEUM clade</taxon>
        <taxon>Lecanoromycetidae</taxon>
        <taxon>Lecanorales</taxon>
        <taxon>Lecanorineae</taxon>
        <taxon>Stereocaulaceae</taxon>
        <taxon>Stereocaulon</taxon>
    </lineage>
</organism>
<dbReference type="PANTHER" id="PTHR36978">
    <property type="entry name" value="P-LOOP CONTAINING NUCLEOTIDE TRIPHOSPHATE HYDROLASE"/>
    <property type="match status" value="1"/>
</dbReference>
<proteinExistence type="predicted"/>